<comment type="cofactor">
    <cofactor evidence="1 6">
        <name>Zn(2+)</name>
        <dbReference type="ChEBI" id="CHEBI:29105"/>
    </cofactor>
</comment>
<comment type="similarity">
    <text evidence="2 6">Belongs to the zinc-containing alcohol dehydrogenase family.</text>
</comment>
<organism evidence="9 10">
    <name type="scientific">Candidatus Mediterraneibacter stercoravium</name>
    <dbReference type="NCBI Taxonomy" id="2838685"/>
    <lineage>
        <taxon>Bacteria</taxon>
        <taxon>Bacillati</taxon>
        <taxon>Bacillota</taxon>
        <taxon>Clostridia</taxon>
        <taxon>Lachnospirales</taxon>
        <taxon>Lachnospiraceae</taxon>
        <taxon>Mediterraneibacter</taxon>
    </lineage>
</organism>
<feature type="domain" description="Alcohol dehydrogenase-like N-terminal" evidence="8">
    <location>
        <begin position="26"/>
        <end position="133"/>
    </location>
</feature>
<sequence>MLNTVYQLKRPRQFEAVFKNVELDSEHVLVRPTYLSICNADQRYYQGTRDKKVLKQKLPMALIHEGTGRVVYDPTGTFHIDDNVIIIPNIPTEKDDIIEENYLYSSRFCSSGEDGFLREFVSARPDRLISVPEGMNPLVAAFTELVSVGYHAVRRFDRMAHARRNVLGVWGDGNLAFITSLLLKKLFPESEVFVFGKHRQKMAEFTFADRTYEITEVPEDMEIDHAFECVGGSGAARAISQIIDIIRPEGMVSLQGVSEEPVPVNTRMILEKGLAVLGSSRSGRKDYEGLISLYRRHPEIIDYLENIVGARIRARCIDDIVRAFETDIYKMSGKTIIIWDE</sequence>
<comment type="caution">
    <text evidence="9">The sequence shown here is derived from an EMBL/GenBank/DDBJ whole genome shotgun (WGS) entry which is preliminary data.</text>
</comment>
<evidence type="ECO:0000256" key="4">
    <source>
        <dbReference type="ARBA" id="ARBA00022833"/>
    </source>
</evidence>
<dbReference type="SUPFAM" id="SSF50129">
    <property type="entry name" value="GroES-like"/>
    <property type="match status" value="1"/>
</dbReference>
<dbReference type="PANTHER" id="PTHR43350:SF19">
    <property type="entry name" value="D-GULOSIDE 3-DEHYDROGENASE"/>
    <property type="match status" value="1"/>
</dbReference>
<comment type="function">
    <text evidence="6">Catalyzes the NADPH dependent reduction of D-ribulose 5-phosphate to D-ribitol 5-phosphate.</text>
</comment>
<proteinExistence type="inferred from homology"/>
<dbReference type="Pfam" id="PF08240">
    <property type="entry name" value="ADH_N"/>
    <property type="match status" value="1"/>
</dbReference>
<dbReference type="Gene3D" id="3.40.50.720">
    <property type="entry name" value="NAD(P)-binding Rossmann-like Domain"/>
    <property type="match status" value="1"/>
</dbReference>
<dbReference type="InterPro" id="IPR034710">
    <property type="entry name" value="TarJ"/>
</dbReference>
<evidence type="ECO:0000313" key="10">
    <source>
        <dbReference type="Proteomes" id="UP000824116"/>
    </source>
</evidence>
<keyword evidence="4 6" id="KW-0862">Zinc</keyword>
<evidence type="ECO:0000313" key="9">
    <source>
        <dbReference type="EMBL" id="HIZ74445.1"/>
    </source>
</evidence>
<dbReference type="SUPFAM" id="SSF51735">
    <property type="entry name" value="NAD(P)-binding Rossmann-fold domains"/>
    <property type="match status" value="1"/>
</dbReference>
<evidence type="ECO:0000259" key="7">
    <source>
        <dbReference type="Pfam" id="PF00107"/>
    </source>
</evidence>
<gene>
    <name evidence="9" type="ORF">H9723_04275</name>
</gene>
<feature type="binding site" evidence="6">
    <location>
        <position position="144"/>
    </location>
    <ligand>
        <name>Zn(2+)</name>
        <dbReference type="ChEBI" id="CHEBI:29105"/>
        <note>catalytic</note>
    </ligand>
</feature>
<dbReference type="InterPro" id="IPR013154">
    <property type="entry name" value="ADH-like_N"/>
</dbReference>
<evidence type="ECO:0000256" key="1">
    <source>
        <dbReference type="ARBA" id="ARBA00001947"/>
    </source>
</evidence>
<accession>A0A9D2G8P1</accession>
<dbReference type="GO" id="GO:0050256">
    <property type="term" value="F:ribitol-5-phosphate 2-dehydrogenase [NAD(P)+] activity"/>
    <property type="evidence" value="ECO:0007669"/>
    <property type="project" value="UniProtKB-UniRule"/>
</dbReference>
<evidence type="ECO:0000259" key="8">
    <source>
        <dbReference type="Pfam" id="PF08240"/>
    </source>
</evidence>
<dbReference type="EC" id="1.1.1.405" evidence="6"/>
<comment type="catalytic activity">
    <reaction evidence="6">
        <text>D-ribitol 5-phosphate + NADP(+) = D-ribulose 5-phosphate + NADPH + H(+)</text>
        <dbReference type="Rhea" id="RHEA:19921"/>
        <dbReference type="ChEBI" id="CHEBI:15378"/>
        <dbReference type="ChEBI" id="CHEBI:57695"/>
        <dbReference type="ChEBI" id="CHEBI:57783"/>
        <dbReference type="ChEBI" id="CHEBI:58121"/>
        <dbReference type="ChEBI" id="CHEBI:58349"/>
        <dbReference type="EC" id="1.1.1.405"/>
    </reaction>
</comment>
<dbReference type="Pfam" id="PF00107">
    <property type="entry name" value="ADH_zinc_N"/>
    <property type="match status" value="1"/>
</dbReference>
<reference evidence="9" key="1">
    <citation type="journal article" date="2021" name="PeerJ">
        <title>Extensive microbial diversity within the chicken gut microbiome revealed by metagenomics and culture.</title>
        <authorList>
            <person name="Gilroy R."/>
            <person name="Ravi A."/>
            <person name="Getino M."/>
            <person name="Pursley I."/>
            <person name="Horton D.L."/>
            <person name="Alikhan N.F."/>
            <person name="Baker D."/>
            <person name="Gharbi K."/>
            <person name="Hall N."/>
            <person name="Watson M."/>
            <person name="Adriaenssens E.M."/>
            <person name="Foster-Nyarko E."/>
            <person name="Jarju S."/>
            <person name="Secka A."/>
            <person name="Antonio M."/>
            <person name="Oren A."/>
            <person name="Chaudhuri R.R."/>
            <person name="La Ragione R."/>
            <person name="Hildebrand F."/>
            <person name="Pallen M.J."/>
        </authorList>
    </citation>
    <scope>NUCLEOTIDE SEQUENCE</scope>
    <source>
        <strain evidence="9">CHK196-3914</strain>
    </source>
</reference>
<keyword evidence="5 6" id="KW-0560">Oxidoreductase</keyword>
<dbReference type="Gene3D" id="3.90.180.10">
    <property type="entry name" value="Medium-chain alcohol dehydrogenases, catalytic domain"/>
    <property type="match status" value="1"/>
</dbReference>
<evidence type="ECO:0000256" key="3">
    <source>
        <dbReference type="ARBA" id="ARBA00022723"/>
    </source>
</evidence>
<dbReference type="Proteomes" id="UP000824116">
    <property type="component" value="Unassembled WGS sequence"/>
</dbReference>
<feature type="binding site" evidence="6">
    <location>
        <position position="64"/>
    </location>
    <ligand>
        <name>Zn(2+)</name>
        <dbReference type="ChEBI" id="CHEBI:29105"/>
        <note>catalytic</note>
    </ligand>
</feature>
<feature type="domain" description="Alcohol dehydrogenase-like C-terminal" evidence="7">
    <location>
        <begin position="213"/>
        <end position="293"/>
    </location>
</feature>
<feature type="binding site" evidence="6">
    <location>
        <position position="38"/>
    </location>
    <ligand>
        <name>Zn(2+)</name>
        <dbReference type="ChEBI" id="CHEBI:29105"/>
        <note>catalytic</note>
    </ligand>
</feature>
<evidence type="ECO:0000256" key="5">
    <source>
        <dbReference type="ARBA" id="ARBA00023002"/>
    </source>
</evidence>
<dbReference type="AlphaFoldDB" id="A0A9D2G8P1"/>
<evidence type="ECO:0000256" key="6">
    <source>
        <dbReference type="HAMAP-Rule" id="MF_02069"/>
    </source>
</evidence>
<keyword evidence="6" id="KW-0521">NADP</keyword>
<protein>
    <recommendedName>
        <fullName evidence="6">Ribulose-5-phosphate reductase</fullName>
        <shortName evidence="6">Ribulose-5-P reductase</shortName>
        <ecNumber evidence="6">1.1.1.405</ecNumber>
    </recommendedName>
    <alternativeName>
        <fullName evidence="6">Ribitol-5-phosphate dehydrogenase</fullName>
    </alternativeName>
</protein>
<dbReference type="EMBL" id="DXAY01000102">
    <property type="protein sequence ID" value="HIZ74445.1"/>
    <property type="molecule type" value="Genomic_DNA"/>
</dbReference>
<name>A0A9D2G8P1_9FIRM</name>
<evidence type="ECO:0000256" key="2">
    <source>
        <dbReference type="ARBA" id="ARBA00008072"/>
    </source>
</evidence>
<dbReference type="InterPro" id="IPR011032">
    <property type="entry name" value="GroES-like_sf"/>
</dbReference>
<reference evidence="9" key="2">
    <citation type="submission" date="2021-04" db="EMBL/GenBank/DDBJ databases">
        <authorList>
            <person name="Gilroy R."/>
        </authorList>
    </citation>
    <scope>NUCLEOTIDE SEQUENCE</scope>
    <source>
        <strain evidence="9">CHK196-3914</strain>
    </source>
</reference>
<dbReference type="InterPro" id="IPR013149">
    <property type="entry name" value="ADH-like_C"/>
</dbReference>
<dbReference type="GO" id="GO:0008270">
    <property type="term" value="F:zinc ion binding"/>
    <property type="evidence" value="ECO:0007669"/>
    <property type="project" value="UniProtKB-UniRule"/>
</dbReference>
<dbReference type="InterPro" id="IPR036291">
    <property type="entry name" value="NAD(P)-bd_dom_sf"/>
</dbReference>
<feature type="binding site" evidence="6">
    <location>
        <position position="65"/>
    </location>
    <ligand>
        <name>Zn(2+)</name>
        <dbReference type="ChEBI" id="CHEBI:29105"/>
        <note>catalytic</note>
    </ligand>
</feature>
<dbReference type="PANTHER" id="PTHR43350">
    <property type="entry name" value="NAD-DEPENDENT ALCOHOL DEHYDROGENASE"/>
    <property type="match status" value="1"/>
</dbReference>
<dbReference type="HAMAP" id="MF_02069">
    <property type="entry name" value="TarJ"/>
    <property type="match status" value="1"/>
</dbReference>
<keyword evidence="3 6" id="KW-0479">Metal-binding</keyword>